<dbReference type="Pfam" id="PF22617">
    <property type="entry name" value="HCS_D2"/>
    <property type="match status" value="1"/>
</dbReference>
<keyword evidence="6" id="KW-0808">Transferase</keyword>
<dbReference type="PANTHER" id="PTHR10277">
    <property type="entry name" value="HOMOCITRATE SYNTHASE-RELATED"/>
    <property type="match status" value="1"/>
</dbReference>
<dbReference type="InterPro" id="IPR050073">
    <property type="entry name" value="2-IPM_HCS-like"/>
</dbReference>
<gene>
    <name evidence="10" type="ORF">GBAR_LOCUS26887</name>
</gene>
<comment type="caution">
    <text evidence="10">The sequence shown here is derived from an EMBL/GenBank/DDBJ whole genome shotgun (WGS) entry which is preliminary data.</text>
</comment>
<dbReference type="Gene3D" id="3.20.20.70">
    <property type="entry name" value="Aldolase class I"/>
    <property type="match status" value="1"/>
</dbReference>
<evidence type="ECO:0000256" key="8">
    <source>
        <dbReference type="ARBA" id="ARBA00023304"/>
    </source>
</evidence>
<dbReference type="Proteomes" id="UP001174909">
    <property type="component" value="Unassembled WGS sequence"/>
</dbReference>
<dbReference type="PROSITE" id="PS50991">
    <property type="entry name" value="PYR_CT"/>
    <property type="match status" value="1"/>
</dbReference>
<dbReference type="InterPro" id="IPR054691">
    <property type="entry name" value="LeuA/HCS_post-cat"/>
</dbReference>
<dbReference type="Pfam" id="PF00682">
    <property type="entry name" value="HMGL-like"/>
    <property type="match status" value="1"/>
</dbReference>
<evidence type="ECO:0000313" key="10">
    <source>
        <dbReference type="EMBL" id="CAI8048776.1"/>
    </source>
</evidence>
<evidence type="ECO:0000256" key="6">
    <source>
        <dbReference type="ARBA" id="ARBA00022679"/>
    </source>
</evidence>
<keyword evidence="5" id="KW-0028">Amino-acid biosynthesis</keyword>
<organism evidence="10 11">
    <name type="scientific">Geodia barretti</name>
    <name type="common">Barrett's horny sponge</name>
    <dbReference type="NCBI Taxonomy" id="519541"/>
    <lineage>
        <taxon>Eukaryota</taxon>
        <taxon>Metazoa</taxon>
        <taxon>Porifera</taxon>
        <taxon>Demospongiae</taxon>
        <taxon>Heteroscleromorpha</taxon>
        <taxon>Tetractinellida</taxon>
        <taxon>Astrophorina</taxon>
        <taxon>Geodiidae</taxon>
        <taxon>Geodia</taxon>
    </lineage>
</organism>
<dbReference type="FunFam" id="1.10.238.260:FF:000001">
    <property type="entry name" value="2-isopropylmalate synthase"/>
    <property type="match status" value="1"/>
</dbReference>
<feature type="domain" description="Pyruvate carboxyltransferase" evidence="9">
    <location>
        <begin position="11"/>
        <end position="279"/>
    </location>
</feature>
<dbReference type="GO" id="GO:0010177">
    <property type="term" value="F:methylthioalkylmalate synthase activity"/>
    <property type="evidence" value="ECO:0007669"/>
    <property type="project" value="UniProtKB-ARBA"/>
</dbReference>
<evidence type="ECO:0000259" key="9">
    <source>
        <dbReference type="PROSITE" id="PS50991"/>
    </source>
</evidence>
<comment type="pathway">
    <text evidence="1">Amino-acid biosynthesis; L-leucine biosynthesis; L-leucine from 3-methyl-2-oxobutanoate: step 1/4.</text>
</comment>
<keyword evidence="8" id="KW-0100">Branched-chain amino acid biosynthesis</keyword>
<evidence type="ECO:0000256" key="4">
    <source>
        <dbReference type="ARBA" id="ARBA00022430"/>
    </source>
</evidence>
<evidence type="ECO:0000313" key="11">
    <source>
        <dbReference type="Proteomes" id="UP001174909"/>
    </source>
</evidence>
<dbReference type="Gene3D" id="1.10.238.260">
    <property type="match status" value="1"/>
</dbReference>
<dbReference type="PROSITE" id="PS00816">
    <property type="entry name" value="AIPM_HOMOCIT_SYNTH_2"/>
    <property type="match status" value="1"/>
</dbReference>
<dbReference type="SUPFAM" id="SSF51569">
    <property type="entry name" value="Aldolase"/>
    <property type="match status" value="1"/>
</dbReference>
<evidence type="ECO:0000256" key="1">
    <source>
        <dbReference type="ARBA" id="ARBA00004689"/>
    </source>
</evidence>
<proteinExistence type="inferred from homology"/>
<dbReference type="EC" id="2.3.3.13" evidence="3"/>
<accession>A0AA35XDV9</accession>
<keyword evidence="11" id="KW-1185">Reference proteome</keyword>
<comment type="similarity">
    <text evidence="2">Belongs to the alpha-IPM synthase/homocitrate synthase family. LeuA type 1 subfamily.</text>
</comment>
<dbReference type="GO" id="GO:0009098">
    <property type="term" value="P:L-leucine biosynthetic process"/>
    <property type="evidence" value="ECO:0007669"/>
    <property type="project" value="UniProtKB-KW"/>
</dbReference>
<dbReference type="FunFam" id="3.20.20.70:FF:000010">
    <property type="entry name" value="2-isopropylmalate synthase"/>
    <property type="match status" value="1"/>
</dbReference>
<dbReference type="CDD" id="cd07940">
    <property type="entry name" value="DRE_TIM_IPMS"/>
    <property type="match status" value="1"/>
</dbReference>
<dbReference type="InterPro" id="IPR000891">
    <property type="entry name" value="PYR_CT"/>
</dbReference>
<keyword evidence="4" id="KW-0432">Leucine biosynthesis</keyword>
<evidence type="ECO:0000256" key="7">
    <source>
        <dbReference type="ARBA" id="ARBA00022723"/>
    </source>
</evidence>
<protein>
    <recommendedName>
        <fullName evidence="3">2-isopropylmalate synthase</fullName>
        <ecNumber evidence="3">2.3.3.13</ecNumber>
    </recommendedName>
</protein>
<keyword evidence="7" id="KW-0479">Metal-binding</keyword>
<dbReference type="GO" id="GO:0046872">
    <property type="term" value="F:metal ion binding"/>
    <property type="evidence" value="ECO:0007669"/>
    <property type="project" value="UniProtKB-KW"/>
</dbReference>
<dbReference type="PANTHER" id="PTHR10277:SF9">
    <property type="entry name" value="2-ISOPROPYLMALATE SYNTHASE 1, CHLOROPLASTIC-RELATED"/>
    <property type="match status" value="1"/>
</dbReference>
<reference evidence="10" key="1">
    <citation type="submission" date="2023-03" db="EMBL/GenBank/DDBJ databases">
        <authorList>
            <person name="Steffen K."/>
            <person name="Cardenas P."/>
        </authorList>
    </citation>
    <scope>NUCLEOTIDE SEQUENCE</scope>
</reference>
<name>A0AA35XDV9_GEOBA</name>
<dbReference type="InterPro" id="IPR013785">
    <property type="entry name" value="Aldolase_TIM"/>
</dbReference>
<evidence type="ECO:0000256" key="3">
    <source>
        <dbReference type="ARBA" id="ARBA00012973"/>
    </source>
</evidence>
<dbReference type="EMBL" id="CASHTH010003749">
    <property type="protein sequence ID" value="CAI8048776.1"/>
    <property type="molecule type" value="Genomic_DNA"/>
</dbReference>
<evidence type="ECO:0000256" key="2">
    <source>
        <dbReference type="ARBA" id="ARBA00009396"/>
    </source>
</evidence>
<dbReference type="NCBIfam" id="NF002086">
    <property type="entry name" value="PRK00915.1-3"/>
    <property type="match status" value="1"/>
</dbReference>
<dbReference type="AlphaFoldDB" id="A0AA35XDV9"/>
<dbReference type="NCBIfam" id="TIGR00973">
    <property type="entry name" value="leuA_bact"/>
    <property type="match status" value="1"/>
</dbReference>
<evidence type="ECO:0000256" key="5">
    <source>
        <dbReference type="ARBA" id="ARBA00022605"/>
    </source>
</evidence>
<dbReference type="InterPro" id="IPR005671">
    <property type="entry name" value="LeuA_bact_synth"/>
</dbReference>
<dbReference type="InterPro" id="IPR002034">
    <property type="entry name" value="AIPM/Hcit_synth_CS"/>
</dbReference>
<dbReference type="GO" id="GO:0003852">
    <property type="term" value="F:2-isopropylmalate synthase activity"/>
    <property type="evidence" value="ECO:0007669"/>
    <property type="project" value="UniProtKB-EC"/>
</dbReference>
<sequence>MDDFQNNQQKVYIFDTTLRDAEQTPGAALGIEEKLEIAKHLAKLNVDIIEAGFPISSPGDFEAVKRVANEVEGPEICALSRVVEKDITAAWKAIEDAPRARIHTFVGTSPIHMGRITRTTPEDTLRMATDAVAYAKSLCEGHPDANVEFSPMDAGRTELAFLYEVVEATIAAGATVVNIPETVGWTVPTEFGNLIKGIIENVPNVNDAIISVHCHNDLGLAVANSLIAVEQGARQVECTINGLGERAGNTALEEVVMAIRTRRDYFKGYYTDINAKEIAPISRRVSRTMGIAVQPNKAIVGANAFAHSSGIHQDGIIKSRVTFEIIDPKEIGWKESQLILSPRSGRNALRHRLSELGYEVDADQLDKVYERFLRVADKKKAVQDADLEAIMSDEIRSIPAVFELDYIQVVSGTRIASTTTVGVRTENGVIEKASTGTDR</sequence>